<feature type="compositionally biased region" description="Polar residues" evidence="1">
    <location>
        <begin position="39"/>
        <end position="48"/>
    </location>
</feature>
<dbReference type="InParanoid" id="A0A3N4LG41"/>
<keyword evidence="2" id="KW-1133">Transmembrane helix</keyword>
<proteinExistence type="predicted"/>
<sequence length="303" mass="33291">MRGFKTSAKINVSGGGTTSEGQAKELDGAKSKRVKFSVDLSNQTSSGEISDEHSKTFEAFQDHPPMQKRRSGDNSNAETNDGSGGTSSQIQAQEENTGGRTEAETARAKTAAPDPSFEFRSKTSIEEKIINVLREMEISRADFLRYPPATQQDIANIAQITQQAMGGDIREHIRALEAFFQWLYQGRSSDITDKYNPRSEQGADVETNVRSGGTSSQAQEGNAGGRSEAEITHARTFTDVQVPIQQCIRREKQKGSWILPLECAIWVAVLAMITDSNRSCENVFHIMFGVAVYLAAIQSIWAM</sequence>
<keyword evidence="2" id="KW-0812">Transmembrane</keyword>
<feature type="region of interest" description="Disordered" evidence="1">
    <location>
        <begin position="1"/>
        <end position="120"/>
    </location>
</feature>
<gene>
    <name evidence="3" type="ORF">L211DRAFT_888316</name>
</gene>
<dbReference type="OrthoDB" id="10373236at2759"/>
<evidence type="ECO:0000313" key="4">
    <source>
        <dbReference type="Proteomes" id="UP000267821"/>
    </source>
</evidence>
<keyword evidence="2" id="KW-0472">Membrane</keyword>
<dbReference type="EMBL" id="ML121556">
    <property type="protein sequence ID" value="RPB21854.1"/>
    <property type="molecule type" value="Genomic_DNA"/>
</dbReference>
<protein>
    <submittedName>
        <fullName evidence="3">Uncharacterized protein</fullName>
    </submittedName>
</protein>
<feature type="compositionally biased region" description="Polar residues" evidence="1">
    <location>
        <begin position="73"/>
        <end position="99"/>
    </location>
</feature>
<accession>A0A3N4LG41</accession>
<evidence type="ECO:0000313" key="3">
    <source>
        <dbReference type="EMBL" id="RPB21854.1"/>
    </source>
</evidence>
<organism evidence="3 4">
    <name type="scientific">Terfezia boudieri ATCC MYA-4762</name>
    <dbReference type="NCBI Taxonomy" id="1051890"/>
    <lineage>
        <taxon>Eukaryota</taxon>
        <taxon>Fungi</taxon>
        <taxon>Dikarya</taxon>
        <taxon>Ascomycota</taxon>
        <taxon>Pezizomycotina</taxon>
        <taxon>Pezizomycetes</taxon>
        <taxon>Pezizales</taxon>
        <taxon>Pezizaceae</taxon>
        <taxon>Terfezia</taxon>
    </lineage>
</organism>
<feature type="compositionally biased region" description="Polar residues" evidence="1">
    <location>
        <begin position="208"/>
        <end position="220"/>
    </location>
</feature>
<feature type="transmembrane region" description="Helical" evidence="2">
    <location>
        <begin position="285"/>
        <end position="302"/>
    </location>
</feature>
<reference evidence="3 4" key="1">
    <citation type="journal article" date="2018" name="Nat. Ecol. Evol.">
        <title>Pezizomycetes genomes reveal the molecular basis of ectomycorrhizal truffle lifestyle.</title>
        <authorList>
            <person name="Murat C."/>
            <person name="Payen T."/>
            <person name="Noel B."/>
            <person name="Kuo A."/>
            <person name="Morin E."/>
            <person name="Chen J."/>
            <person name="Kohler A."/>
            <person name="Krizsan K."/>
            <person name="Balestrini R."/>
            <person name="Da Silva C."/>
            <person name="Montanini B."/>
            <person name="Hainaut M."/>
            <person name="Levati E."/>
            <person name="Barry K.W."/>
            <person name="Belfiori B."/>
            <person name="Cichocki N."/>
            <person name="Clum A."/>
            <person name="Dockter R.B."/>
            <person name="Fauchery L."/>
            <person name="Guy J."/>
            <person name="Iotti M."/>
            <person name="Le Tacon F."/>
            <person name="Lindquist E.A."/>
            <person name="Lipzen A."/>
            <person name="Malagnac F."/>
            <person name="Mello A."/>
            <person name="Molinier V."/>
            <person name="Miyauchi S."/>
            <person name="Poulain J."/>
            <person name="Riccioni C."/>
            <person name="Rubini A."/>
            <person name="Sitrit Y."/>
            <person name="Splivallo R."/>
            <person name="Traeger S."/>
            <person name="Wang M."/>
            <person name="Zifcakova L."/>
            <person name="Wipf D."/>
            <person name="Zambonelli A."/>
            <person name="Paolocci F."/>
            <person name="Nowrousian M."/>
            <person name="Ottonello S."/>
            <person name="Baldrian P."/>
            <person name="Spatafora J.W."/>
            <person name="Henrissat B."/>
            <person name="Nagy L.G."/>
            <person name="Aury J.M."/>
            <person name="Wincker P."/>
            <person name="Grigoriev I.V."/>
            <person name="Bonfante P."/>
            <person name="Martin F.M."/>
        </authorList>
    </citation>
    <scope>NUCLEOTIDE SEQUENCE [LARGE SCALE GENOMIC DNA]</scope>
    <source>
        <strain evidence="3 4">ATCC MYA-4762</strain>
    </source>
</reference>
<name>A0A3N4LG41_9PEZI</name>
<keyword evidence="4" id="KW-1185">Reference proteome</keyword>
<feature type="region of interest" description="Disordered" evidence="1">
    <location>
        <begin position="191"/>
        <end position="228"/>
    </location>
</feature>
<evidence type="ECO:0000256" key="1">
    <source>
        <dbReference type="SAM" id="MobiDB-lite"/>
    </source>
</evidence>
<dbReference type="AlphaFoldDB" id="A0A3N4LG41"/>
<evidence type="ECO:0000256" key="2">
    <source>
        <dbReference type="SAM" id="Phobius"/>
    </source>
</evidence>
<dbReference type="Proteomes" id="UP000267821">
    <property type="component" value="Unassembled WGS sequence"/>
</dbReference>
<feature type="transmembrane region" description="Helical" evidence="2">
    <location>
        <begin position="255"/>
        <end position="273"/>
    </location>
</feature>